<name>A0A1G8QTM2_9HYPH</name>
<dbReference type="InterPro" id="IPR016181">
    <property type="entry name" value="Acyl_CoA_acyltransferase"/>
</dbReference>
<reference evidence="3" key="1">
    <citation type="submission" date="2016-10" db="EMBL/GenBank/DDBJ databases">
        <authorList>
            <person name="Varghese N."/>
            <person name="Submissions S."/>
        </authorList>
    </citation>
    <scope>NUCLEOTIDE SEQUENCE [LARGE SCALE GENOMIC DNA]</scope>
    <source>
        <strain evidence="3">CGMCC 1.11022</strain>
    </source>
</reference>
<accession>A0A1G8QTM2</accession>
<gene>
    <name evidence="2" type="ORF">SAMN05428953_104155</name>
</gene>
<dbReference type="Proteomes" id="UP000198894">
    <property type="component" value="Unassembled WGS sequence"/>
</dbReference>
<dbReference type="Gene3D" id="3.40.630.30">
    <property type="match status" value="1"/>
</dbReference>
<organism evidence="2 3">
    <name type="scientific">Mesorhizobium muleiense</name>
    <dbReference type="NCBI Taxonomy" id="1004279"/>
    <lineage>
        <taxon>Bacteria</taxon>
        <taxon>Pseudomonadati</taxon>
        <taxon>Pseudomonadota</taxon>
        <taxon>Alphaproteobacteria</taxon>
        <taxon>Hyphomicrobiales</taxon>
        <taxon>Phyllobacteriaceae</taxon>
        <taxon>Mesorhizobium</taxon>
    </lineage>
</organism>
<evidence type="ECO:0000313" key="2">
    <source>
        <dbReference type="EMBL" id="SDJ07991.1"/>
    </source>
</evidence>
<evidence type="ECO:0000259" key="1">
    <source>
        <dbReference type="Pfam" id="PF21926"/>
    </source>
</evidence>
<evidence type="ECO:0000313" key="3">
    <source>
        <dbReference type="Proteomes" id="UP000198894"/>
    </source>
</evidence>
<feature type="domain" description="N-acyl amino acid synthase FeeM catalytic core" evidence="1">
    <location>
        <begin position="54"/>
        <end position="212"/>
    </location>
</feature>
<keyword evidence="3" id="KW-1185">Reference proteome</keyword>
<sequence length="263" mass="29930">MAEGNCIVAVSDGVVHVDDRPTDLSGMSSFSRNVSTLLERVEYRRCESGEDMEAIYRLRYKAYRLNGFLPESSDQMMMDVLDDTPNCYRFGVFVDNSLVCTLRLHHLTPSEPYAPAMTRFGDLLHPRLLRGESFVNPTLLAADPDFISMHRALPYVTLRLALIASVHFQVTACLGVIRKEHTAFYQRTFGAVQVGQPRDYPPFTVPVVLYDANYEINLERVLQRFPFFRSTPMEQRMLFETPSAGELAPLTILPTAKYYREAA</sequence>
<protein>
    <recommendedName>
        <fullName evidence="1">N-acyl amino acid synthase FeeM catalytic core domain-containing protein</fullName>
    </recommendedName>
</protein>
<dbReference type="SUPFAM" id="SSF55729">
    <property type="entry name" value="Acyl-CoA N-acyltransferases (Nat)"/>
    <property type="match status" value="1"/>
</dbReference>
<dbReference type="Pfam" id="PF21926">
    <property type="entry name" value="FeeM"/>
    <property type="match status" value="1"/>
</dbReference>
<dbReference type="EMBL" id="FNEE01000004">
    <property type="protein sequence ID" value="SDJ07991.1"/>
    <property type="molecule type" value="Genomic_DNA"/>
</dbReference>
<proteinExistence type="predicted"/>
<dbReference type="InterPro" id="IPR054597">
    <property type="entry name" value="FeeM_cat"/>
</dbReference>
<dbReference type="AlphaFoldDB" id="A0A1G8QTM2"/>